<dbReference type="AlphaFoldDB" id="A0A075A375"/>
<organism evidence="1 2">
    <name type="scientific">Opisthorchis viverrini</name>
    <name type="common">Southeast Asian liver fluke</name>
    <dbReference type="NCBI Taxonomy" id="6198"/>
    <lineage>
        <taxon>Eukaryota</taxon>
        <taxon>Metazoa</taxon>
        <taxon>Spiralia</taxon>
        <taxon>Lophotrochozoa</taxon>
        <taxon>Platyhelminthes</taxon>
        <taxon>Trematoda</taxon>
        <taxon>Digenea</taxon>
        <taxon>Opisthorchiida</taxon>
        <taxon>Opisthorchiata</taxon>
        <taxon>Opisthorchiidae</taxon>
        <taxon>Opisthorchis</taxon>
    </lineage>
</organism>
<protein>
    <submittedName>
        <fullName evidence="1">Uncharacterized protein</fullName>
    </submittedName>
</protein>
<accession>A0A075A375</accession>
<dbReference type="CTD" id="20315543"/>
<dbReference type="GeneID" id="20315543"/>
<evidence type="ECO:0000313" key="2">
    <source>
        <dbReference type="Proteomes" id="UP000054324"/>
    </source>
</evidence>
<dbReference type="KEGG" id="ovi:T265_01355"/>
<dbReference type="EMBL" id="KL596632">
    <property type="protein sequence ID" value="KER32672.1"/>
    <property type="molecule type" value="Genomic_DNA"/>
</dbReference>
<sequence length="175" mass="19849">MARSNGQFSEEYKSLMVYGGHVQTDQLKQIGQQTAGVHTLDILPIDICCTCETRIWDPNLENEFLAPTHPRRYRLRTSKLTLVRLPSILYLQRLLIQKPTAVSTKRNTLLTKNSPPTCLIAALAGECTSQVDCLSLHLGDIYISKAKGCYNCGRILERCTDNQLFLRNTEFRCNE</sequence>
<dbReference type="Proteomes" id="UP000054324">
    <property type="component" value="Unassembled WGS sequence"/>
</dbReference>
<gene>
    <name evidence="1" type="ORF">T265_01355</name>
</gene>
<proteinExistence type="predicted"/>
<evidence type="ECO:0000313" key="1">
    <source>
        <dbReference type="EMBL" id="KER32672.1"/>
    </source>
</evidence>
<keyword evidence="2" id="KW-1185">Reference proteome</keyword>
<reference evidence="1 2" key="1">
    <citation type="submission" date="2013-11" db="EMBL/GenBank/DDBJ databases">
        <title>Opisthorchis viverrini - life in the bile duct.</title>
        <authorList>
            <person name="Young N.D."/>
            <person name="Nagarajan N."/>
            <person name="Lin S.J."/>
            <person name="Korhonen P.K."/>
            <person name="Jex A.R."/>
            <person name="Hall R.S."/>
            <person name="Safavi-Hemami H."/>
            <person name="Kaewkong W."/>
            <person name="Bertrand D."/>
            <person name="Gao S."/>
            <person name="Seet Q."/>
            <person name="Wongkham S."/>
            <person name="Teh B.T."/>
            <person name="Wongkham C."/>
            <person name="Intapan P.M."/>
            <person name="Maleewong W."/>
            <person name="Yang X."/>
            <person name="Hu M."/>
            <person name="Wang Z."/>
            <person name="Hofmann A."/>
            <person name="Sternberg P.W."/>
            <person name="Tan P."/>
            <person name="Wang J."/>
            <person name="Gasser R.B."/>
        </authorList>
    </citation>
    <scope>NUCLEOTIDE SEQUENCE [LARGE SCALE GENOMIC DNA]</scope>
</reference>
<name>A0A075A375_OPIVI</name>
<dbReference type="RefSeq" id="XP_009163625.1">
    <property type="nucleotide sequence ID" value="XM_009165361.1"/>
</dbReference>